<proteinExistence type="predicted"/>
<accession>A0A655ZT66</accession>
<name>A0A655ZT66_VIBCL</name>
<organism evidence="2 3">
    <name type="scientific">Vibrio cholerae</name>
    <dbReference type="NCBI Taxonomy" id="666"/>
    <lineage>
        <taxon>Bacteria</taxon>
        <taxon>Pseudomonadati</taxon>
        <taxon>Pseudomonadota</taxon>
        <taxon>Gammaproteobacteria</taxon>
        <taxon>Vibrionales</taxon>
        <taxon>Vibrionaceae</taxon>
        <taxon>Vibrio</taxon>
    </lineage>
</organism>
<dbReference type="Proteomes" id="UP000041770">
    <property type="component" value="Unassembled WGS sequence"/>
</dbReference>
<reference evidence="2 3" key="1">
    <citation type="submission" date="2015-07" db="EMBL/GenBank/DDBJ databases">
        <authorList>
            <consortium name="Pathogen Informatics"/>
        </authorList>
    </citation>
    <scope>NUCLEOTIDE SEQUENCE [LARGE SCALE GENOMIC DNA]</scope>
    <source>
        <strain evidence="2 3">A316</strain>
    </source>
</reference>
<evidence type="ECO:0000256" key="1">
    <source>
        <dbReference type="SAM" id="MobiDB-lite"/>
    </source>
</evidence>
<feature type="region of interest" description="Disordered" evidence="1">
    <location>
        <begin position="1"/>
        <end position="31"/>
    </location>
</feature>
<dbReference type="AlphaFoldDB" id="A0A655ZT66"/>
<feature type="compositionally biased region" description="Low complexity" evidence="1">
    <location>
        <begin position="15"/>
        <end position="31"/>
    </location>
</feature>
<evidence type="ECO:0000313" key="3">
    <source>
        <dbReference type="Proteomes" id="UP000041770"/>
    </source>
</evidence>
<evidence type="ECO:0000313" key="2">
    <source>
        <dbReference type="EMBL" id="CSC79102.1"/>
    </source>
</evidence>
<gene>
    <name evidence="2" type="ORF">ERS013200_02290</name>
</gene>
<sequence>MNSSTLPEASKPAGSACSTSTSLSSNSYPASRAKISNLRATSIPERSSRGSGSVKPFSLASCVAWLKVMPSSNLPKIKEREPERIPLNFSSSSPAAIRFCKFSITGRPAPTVVSYISLRRE</sequence>
<protein>
    <submittedName>
        <fullName evidence="2">Uncharacterized protein</fullName>
    </submittedName>
</protein>
<dbReference type="EMBL" id="CWQY01000014">
    <property type="protein sequence ID" value="CSC79102.1"/>
    <property type="molecule type" value="Genomic_DNA"/>
</dbReference>